<gene>
    <name evidence="1" type="ORF">MPC4_340041</name>
</gene>
<comment type="caution">
    <text evidence="1">The sequence shown here is derived from an EMBL/GenBank/DDBJ whole genome shotgun (WGS) entry which is preliminary data.</text>
</comment>
<evidence type="ECO:0000313" key="1">
    <source>
        <dbReference type="EMBL" id="VTZ51285.1"/>
    </source>
</evidence>
<protein>
    <submittedName>
        <fullName evidence="1">Uncharacterized protein</fullName>
    </submittedName>
</protein>
<dbReference type="RefSeq" id="WP_174513139.1">
    <property type="nucleotide sequence ID" value="NZ_CABFMQ020000092.1"/>
</dbReference>
<sequence>MRETRETRDELVAAIGAQRVQELEEYWLSEPDSEANAAFLQRAAYRERLLVAVWAKLRRLERLRVTAGREAMKIDRCDVQAGEGLTAEKTRK</sequence>
<name>A0A8B6M9V1_METTU</name>
<dbReference type="AlphaFoldDB" id="A0A8B6M9V1"/>
<evidence type="ECO:0000313" key="2">
    <source>
        <dbReference type="Proteomes" id="UP000485880"/>
    </source>
</evidence>
<reference evidence="1 2" key="1">
    <citation type="submission" date="2019-05" db="EMBL/GenBank/DDBJ databases">
        <authorList>
            <person name="Farhan Ul Haque M."/>
        </authorList>
    </citation>
    <scope>NUCLEOTIDE SEQUENCE [LARGE SCALE GENOMIC DNA]</scope>
    <source>
        <strain evidence="1">2</strain>
    </source>
</reference>
<keyword evidence="2" id="KW-1185">Reference proteome</keyword>
<proteinExistence type="predicted"/>
<accession>A0A8B6M9V1</accession>
<dbReference type="Proteomes" id="UP000485880">
    <property type="component" value="Unassembled WGS sequence"/>
</dbReference>
<dbReference type="EMBL" id="CABFMQ020000092">
    <property type="protein sequence ID" value="VTZ51285.1"/>
    <property type="molecule type" value="Genomic_DNA"/>
</dbReference>
<organism evidence="1 2">
    <name type="scientific">Methylocella tundrae</name>
    <dbReference type="NCBI Taxonomy" id="227605"/>
    <lineage>
        <taxon>Bacteria</taxon>
        <taxon>Pseudomonadati</taxon>
        <taxon>Pseudomonadota</taxon>
        <taxon>Alphaproteobacteria</taxon>
        <taxon>Hyphomicrobiales</taxon>
        <taxon>Beijerinckiaceae</taxon>
        <taxon>Methylocella</taxon>
    </lineage>
</organism>